<proteinExistence type="predicted"/>
<feature type="region of interest" description="Disordered" evidence="1">
    <location>
        <begin position="1"/>
        <end position="28"/>
    </location>
</feature>
<sequence>MAGVNNNIHEQMAENILQPEYGPSHQDG</sequence>
<evidence type="ECO:0000256" key="1">
    <source>
        <dbReference type="SAM" id="MobiDB-lite"/>
    </source>
</evidence>
<protein>
    <submittedName>
        <fullName evidence="2">Uncharacterized protein</fullName>
    </submittedName>
</protein>
<comment type="caution">
    <text evidence="2">The sequence shown here is derived from an EMBL/GenBank/DDBJ whole genome shotgun (WGS) entry which is preliminary data.</text>
</comment>
<evidence type="ECO:0000313" key="2">
    <source>
        <dbReference type="EMBL" id="MCI51598.1"/>
    </source>
</evidence>
<evidence type="ECO:0000313" key="3">
    <source>
        <dbReference type="Proteomes" id="UP000265520"/>
    </source>
</evidence>
<feature type="non-terminal residue" evidence="2">
    <location>
        <position position="28"/>
    </location>
</feature>
<name>A0A392SRW2_9FABA</name>
<dbReference type="EMBL" id="LXQA010434352">
    <property type="protein sequence ID" value="MCI51598.1"/>
    <property type="molecule type" value="Genomic_DNA"/>
</dbReference>
<organism evidence="2 3">
    <name type="scientific">Trifolium medium</name>
    <dbReference type="NCBI Taxonomy" id="97028"/>
    <lineage>
        <taxon>Eukaryota</taxon>
        <taxon>Viridiplantae</taxon>
        <taxon>Streptophyta</taxon>
        <taxon>Embryophyta</taxon>
        <taxon>Tracheophyta</taxon>
        <taxon>Spermatophyta</taxon>
        <taxon>Magnoliopsida</taxon>
        <taxon>eudicotyledons</taxon>
        <taxon>Gunneridae</taxon>
        <taxon>Pentapetalae</taxon>
        <taxon>rosids</taxon>
        <taxon>fabids</taxon>
        <taxon>Fabales</taxon>
        <taxon>Fabaceae</taxon>
        <taxon>Papilionoideae</taxon>
        <taxon>50 kb inversion clade</taxon>
        <taxon>NPAAA clade</taxon>
        <taxon>Hologalegina</taxon>
        <taxon>IRL clade</taxon>
        <taxon>Trifolieae</taxon>
        <taxon>Trifolium</taxon>
    </lineage>
</organism>
<keyword evidence="3" id="KW-1185">Reference proteome</keyword>
<dbReference type="AlphaFoldDB" id="A0A392SRW2"/>
<dbReference type="Proteomes" id="UP000265520">
    <property type="component" value="Unassembled WGS sequence"/>
</dbReference>
<accession>A0A392SRW2</accession>
<reference evidence="2 3" key="1">
    <citation type="journal article" date="2018" name="Front. Plant Sci.">
        <title>Red Clover (Trifolium pratense) and Zigzag Clover (T. medium) - A Picture of Genomic Similarities and Differences.</title>
        <authorList>
            <person name="Dluhosova J."/>
            <person name="Istvanek J."/>
            <person name="Nedelnik J."/>
            <person name="Repkova J."/>
        </authorList>
    </citation>
    <scope>NUCLEOTIDE SEQUENCE [LARGE SCALE GENOMIC DNA]</scope>
    <source>
        <strain evidence="3">cv. 10/8</strain>
        <tissue evidence="2">Leaf</tissue>
    </source>
</reference>